<gene>
    <name evidence="7" type="ORF">NA56DRAFT_670271</name>
</gene>
<dbReference type="CDD" id="cd18821">
    <property type="entry name" value="GH43_Pc3Gal43A-like"/>
    <property type="match status" value="1"/>
</dbReference>
<evidence type="ECO:0000313" key="7">
    <source>
        <dbReference type="EMBL" id="PMD22551.1"/>
    </source>
</evidence>
<dbReference type="PROSITE" id="PS51175">
    <property type="entry name" value="CBM6"/>
    <property type="match status" value="1"/>
</dbReference>
<dbReference type="Gene3D" id="2.60.120.260">
    <property type="entry name" value="Galactose-binding domain-like"/>
    <property type="match status" value="1"/>
</dbReference>
<sequence length="465" mass="49735">MLSILIKTVGLLASVTSASVQIIPGATITTAGTKQHMQAHGGGIIEVDNVFYQIGENKLNGSAFQSINCYSSTDLVQWTFVNRLLTLQSAGDLGPNRVVERPHVLYNDATSNYVMWMHIDNSSYGEARAGVATSSSICGNYTYLGASQPLGFQSRDLNVFKDTDGTAYLLTEDRANGLRIDLLSSDYLSVKSATYLYVQDYEAPALYKSGSIYFMFASHESGWGKFLTVQITFPGCKFSPNDNIYCTATSLAGPWSAWADFATAGSNTFSSQTAAVVNINGVVMYQGDRWESANLMTSTYVWLPLTLSGTTATLHNEVNWILNILAGTWSNGPSETTPEAESSANSWAGGAKILSCSPCSNASEVGYIGGPSPGGTLTFKEISSTVATTTTIRIHYNNGDSTQRYANVITNGVSKVVAFLPTTSDVPGTSTLTVPLQAGTGNTIVFEAYNSGWAPDIDRLMVPVS</sequence>
<comment type="similarity">
    <text evidence="1 4">Belongs to the glycosyl hydrolase 43 family.</text>
</comment>
<dbReference type="PANTHER" id="PTHR22925:SF3">
    <property type="entry name" value="GLYCOSYL HYDROLASE FAMILY PROTEIN 43"/>
    <property type="match status" value="1"/>
</dbReference>
<dbReference type="GO" id="GO:0005975">
    <property type="term" value="P:carbohydrate metabolic process"/>
    <property type="evidence" value="ECO:0007669"/>
    <property type="project" value="InterPro"/>
</dbReference>
<organism evidence="7 8">
    <name type="scientific">Hyaloscypha hepaticicola</name>
    <dbReference type="NCBI Taxonomy" id="2082293"/>
    <lineage>
        <taxon>Eukaryota</taxon>
        <taxon>Fungi</taxon>
        <taxon>Dikarya</taxon>
        <taxon>Ascomycota</taxon>
        <taxon>Pezizomycotina</taxon>
        <taxon>Leotiomycetes</taxon>
        <taxon>Helotiales</taxon>
        <taxon>Hyaloscyphaceae</taxon>
        <taxon>Hyaloscypha</taxon>
    </lineage>
</organism>
<dbReference type="CDD" id="cd04081">
    <property type="entry name" value="CBM35_galactosidase-like"/>
    <property type="match status" value="1"/>
</dbReference>
<reference evidence="7 8" key="1">
    <citation type="submission" date="2016-05" db="EMBL/GenBank/DDBJ databases">
        <title>A degradative enzymes factory behind the ericoid mycorrhizal symbiosis.</title>
        <authorList>
            <consortium name="DOE Joint Genome Institute"/>
            <person name="Martino E."/>
            <person name="Morin E."/>
            <person name="Grelet G."/>
            <person name="Kuo A."/>
            <person name="Kohler A."/>
            <person name="Daghino S."/>
            <person name="Barry K."/>
            <person name="Choi C."/>
            <person name="Cichocki N."/>
            <person name="Clum A."/>
            <person name="Copeland A."/>
            <person name="Hainaut M."/>
            <person name="Haridas S."/>
            <person name="Labutti K."/>
            <person name="Lindquist E."/>
            <person name="Lipzen A."/>
            <person name="Khouja H.-R."/>
            <person name="Murat C."/>
            <person name="Ohm R."/>
            <person name="Olson A."/>
            <person name="Spatafora J."/>
            <person name="Veneault-Fourrey C."/>
            <person name="Henrissat B."/>
            <person name="Grigoriev I."/>
            <person name="Martin F."/>
            <person name="Perotto S."/>
        </authorList>
    </citation>
    <scope>NUCLEOTIDE SEQUENCE [LARGE SCALE GENOMIC DNA]</scope>
    <source>
        <strain evidence="7 8">UAMH 7357</strain>
    </source>
</reference>
<evidence type="ECO:0000313" key="8">
    <source>
        <dbReference type="Proteomes" id="UP000235672"/>
    </source>
</evidence>
<dbReference type="InterPro" id="IPR005084">
    <property type="entry name" value="CBM6"/>
</dbReference>
<feature type="domain" description="CBM6" evidence="6">
    <location>
        <begin position="336"/>
        <end position="463"/>
    </location>
</feature>
<dbReference type="InterPro" id="IPR006710">
    <property type="entry name" value="Glyco_hydro_43"/>
</dbReference>
<keyword evidence="8" id="KW-1185">Reference proteome</keyword>
<dbReference type="EMBL" id="KZ613477">
    <property type="protein sequence ID" value="PMD22551.1"/>
    <property type="molecule type" value="Genomic_DNA"/>
</dbReference>
<dbReference type="OrthoDB" id="9970295at2759"/>
<keyword evidence="5" id="KW-0732">Signal</keyword>
<dbReference type="Gene3D" id="2.115.10.20">
    <property type="entry name" value="Glycosyl hydrolase domain, family 43"/>
    <property type="match status" value="1"/>
</dbReference>
<dbReference type="STRING" id="1745343.A0A2J6Q8H2"/>
<dbReference type="Proteomes" id="UP000235672">
    <property type="component" value="Unassembled WGS sequence"/>
</dbReference>
<evidence type="ECO:0000256" key="2">
    <source>
        <dbReference type="ARBA" id="ARBA00022801"/>
    </source>
</evidence>
<evidence type="ECO:0000256" key="4">
    <source>
        <dbReference type="RuleBase" id="RU361187"/>
    </source>
</evidence>
<name>A0A2J6Q8H2_9HELO</name>
<evidence type="ECO:0000256" key="3">
    <source>
        <dbReference type="ARBA" id="ARBA00023295"/>
    </source>
</evidence>
<dbReference type="GO" id="GO:0030246">
    <property type="term" value="F:carbohydrate binding"/>
    <property type="evidence" value="ECO:0007669"/>
    <property type="project" value="InterPro"/>
</dbReference>
<protein>
    <submittedName>
        <fullName evidence="7">Carbohydrate-binding module family 35 protein</fullName>
    </submittedName>
</protein>
<proteinExistence type="inferred from homology"/>
<dbReference type="Pfam" id="PF04616">
    <property type="entry name" value="Glyco_hydro_43"/>
    <property type="match status" value="1"/>
</dbReference>
<evidence type="ECO:0000256" key="1">
    <source>
        <dbReference type="ARBA" id="ARBA00009865"/>
    </source>
</evidence>
<keyword evidence="3 4" id="KW-0326">Glycosidase</keyword>
<feature type="chain" id="PRO_5014466075" evidence="5">
    <location>
        <begin position="19"/>
        <end position="465"/>
    </location>
</feature>
<dbReference type="AlphaFoldDB" id="A0A2J6Q8H2"/>
<dbReference type="SUPFAM" id="SSF75005">
    <property type="entry name" value="Arabinanase/levansucrase/invertase"/>
    <property type="match status" value="1"/>
</dbReference>
<feature type="signal peptide" evidence="5">
    <location>
        <begin position="1"/>
        <end position="18"/>
    </location>
</feature>
<evidence type="ECO:0000259" key="6">
    <source>
        <dbReference type="PROSITE" id="PS51175"/>
    </source>
</evidence>
<evidence type="ECO:0000256" key="5">
    <source>
        <dbReference type="SAM" id="SignalP"/>
    </source>
</evidence>
<dbReference type="GO" id="GO:0004553">
    <property type="term" value="F:hydrolase activity, hydrolyzing O-glycosyl compounds"/>
    <property type="evidence" value="ECO:0007669"/>
    <property type="project" value="InterPro"/>
</dbReference>
<keyword evidence="2 4" id="KW-0378">Hydrolase</keyword>
<accession>A0A2J6Q8H2</accession>
<dbReference type="InterPro" id="IPR023296">
    <property type="entry name" value="Glyco_hydro_beta-prop_sf"/>
</dbReference>
<dbReference type="PANTHER" id="PTHR22925">
    <property type="entry name" value="GLYCOSYL HYDROLASE 43 FAMILY MEMBER"/>
    <property type="match status" value="1"/>
</dbReference>